<sequence length="448" mass="48388">MVDSSHQIAAAFGGIVTQFATFACIGYTSASFVDTALLPKASRGTVHAHPPHPQSRRISASKTFPSANLSQDHGHTPAASEGFVEYSDPTQGGSPEYPPDTLQEIESPSDSSYFYEDGENGISACAPENVEDGSCTGLLKMPEIRSFPDVAVSESAPPEIKTIINTQRVNLCPSELLTRHDLHGAAVREPECNGTGSLLEQQVPVSTDQVSVTGGPLATDVQDLIEIQREDLSLSAEVMYTSMRYVLENGTQVDDDSCSQREDLARAANLSNKSASSPPAIAPPTIDAAMTPPASPTSNKRKSGQKLRAVDNVINIEHRRQEDFFTRRPTLADTPPPTPSHKVWTLDLILAGRLPGFANPKVVNTVPLGMFSTFKNKLSPLLEPLSKHTTGKLEYVPPRIPDLAHMDRLMLDGNAEDDVFTGPDWQLESDKEPPVIMARGLMRPTSLG</sequence>
<reference evidence="2" key="1">
    <citation type="journal article" date="2020" name="Stud. Mycol.">
        <title>101 Dothideomycetes genomes: a test case for predicting lifestyles and emergence of pathogens.</title>
        <authorList>
            <person name="Haridas S."/>
            <person name="Albert R."/>
            <person name="Binder M."/>
            <person name="Bloem J."/>
            <person name="Labutti K."/>
            <person name="Salamov A."/>
            <person name="Andreopoulos B."/>
            <person name="Baker S."/>
            <person name="Barry K."/>
            <person name="Bills G."/>
            <person name="Bluhm B."/>
            <person name="Cannon C."/>
            <person name="Castanera R."/>
            <person name="Culley D."/>
            <person name="Daum C."/>
            <person name="Ezra D."/>
            <person name="Gonzalez J."/>
            <person name="Henrissat B."/>
            <person name="Kuo A."/>
            <person name="Liang C."/>
            <person name="Lipzen A."/>
            <person name="Lutzoni F."/>
            <person name="Magnuson J."/>
            <person name="Mondo S."/>
            <person name="Nolan M."/>
            <person name="Ohm R."/>
            <person name="Pangilinan J."/>
            <person name="Park H.-J."/>
            <person name="Ramirez L."/>
            <person name="Alfaro M."/>
            <person name="Sun H."/>
            <person name="Tritt A."/>
            <person name="Yoshinaga Y."/>
            <person name="Zwiers L.-H."/>
            <person name="Turgeon B."/>
            <person name="Goodwin S."/>
            <person name="Spatafora J."/>
            <person name="Crous P."/>
            <person name="Grigoriev I."/>
        </authorList>
    </citation>
    <scope>NUCLEOTIDE SEQUENCE</scope>
    <source>
        <strain evidence="2">CBS 119925</strain>
    </source>
</reference>
<organism evidence="2 3">
    <name type="scientific">Sporormia fimetaria CBS 119925</name>
    <dbReference type="NCBI Taxonomy" id="1340428"/>
    <lineage>
        <taxon>Eukaryota</taxon>
        <taxon>Fungi</taxon>
        <taxon>Dikarya</taxon>
        <taxon>Ascomycota</taxon>
        <taxon>Pezizomycotina</taxon>
        <taxon>Dothideomycetes</taxon>
        <taxon>Pleosporomycetidae</taxon>
        <taxon>Pleosporales</taxon>
        <taxon>Sporormiaceae</taxon>
        <taxon>Sporormia</taxon>
    </lineage>
</organism>
<name>A0A6A6VIT2_9PLEO</name>
<evidence type="ECO:0000256" key="1">
    <source>
        <dbReference type="SAM" id="MobiDB-lite"/>
    </source>
</evidence>
<proteinExistence type="predicted"/>
<feature type="compositionally biased region" description="Low complexity" evidence="1">
    <location>
        <begin position="275"/>
        <end position="292"/>
    </location>
</feature>
<feature type="region of interest" description="Disordered" evidence="1">
    <location>
        <begin position="268"/>
        <end position="306"/>
    </location>
</feature>
<protein>
    <submittedName>
        <fullName evidence="2">Uncharacterized protein</fullName>
    </submittedName>
</protein>
<gene>
    <name evidence="2" type="ORF">M011DRAFT_456497</name>
</gene>
<dbReference type="EMBL" id="MU006565">
    <property type="protein sequence ID" value="KAF2749726.1"/>
    <property type="molecule type" value="Genomic_DNA"/>
</dbReference>
<evidence type="ECO:0000313" key="3">
    <source>
        <dbReference type="Proteomes" id="UP000799440"/>
    </source>
</evidence>
<keyword evidence="3" id="KW-1185">Reference proteome</keyword>
<feature type="region of interest" description="Disordered" evidence="1">
    <location>
        <begin position="43"/>
        <end position="113"/>
    </location>
</feature>
<dbReference type="Proteomes" id="UP000799440">
    <property type="component" value="Unassembled WGS sequence"/>
</dbReference>
<feature type="compositionally biased region" description="Polar residues" evidence="1">
    <location>
        <begin position="56"/>
        <end position="71"/>
    </location>
</feature>
<accession>A0A6A6VIT2</accession>
<evidence type="ECO:0000313" key="2">
    <source>
        <dbReference type="EMBL" id="KAF2749726.1"/>
    </source>
</evidence>
<dbReference type="AlphaFoldDB" id="A0A6A6VIT2"/>